<dbReference type="PANTHER" id="PTHR35024">
    <property type="entry name" value="HYPOTHETICAL CYTOSOLIC PROTEIN"/>
    <property type="match status" value="1"/>
</dbReference>
<name>A0ABT2R994_9ENTR</name>
<comment type="similarity">
    <text evidence="1">Belongs to the bactofilin family.</text>
</comment>
<organism evidence="3 4">
    <name type="scientific">Leclercia tamurae</name>
    <dbReference type="NCBI Taxonomy" id="2926467"/>
    <lineage>
        <taxon>Bacteria</taxon>
        <taxon>Pseudomonadati</taxon>
        <taxon>Pseudomonadota</taxon>
        <taxon>Gammaproteobacteria</taxon>
        <taxon>Enterobacterales</taxon>
        <taxon>Enterobacteriaceae</taxon>
        <taxon>Leclercia</taxon>
    </lineage>
</organism>
<dbReference type="EMBL" id="JAMHKS010000069">
    <property type="protein sequence ID" value="MCU6677439.1"/>
    <property type="molecule type" value="Genomic_DNA"/>
</dbReference>
<proteinExistence type="inferred from homology"/>
<protein>
    <submittedName>
        <fullName evidence="3">Polymer-forming cytoskeletal protein</fullName>
    </submittedName>
</protein>
<reference evidence="3" key="1">
    <citation type="submission" date="2022-05" db="EMBL/GenBank/DDBJ databases">
        <title>Description of a novel species of Leclercia; Leclercia tamurae and the Proposal for a Novel Genus Silvania gen. nov. Containing Two Novel Species Silvania hatchlandensis sp. nov. and Silvania confinis sp. nov. Isolated from the Rhizosphere of Oak.</title>
        <authorList>
            <person name="Maddock D.W."/>
            <person name="Brady C.L."/>
            <person name="Denman S."/>
            <person name="Arnold D."/>
        </authorList>
    </citation>
    <scope>NUCLEOTIDE SEQUENCE</scope>
    <source>
        <strain evidence="3">H6S3</strain>
    </source>
</reference>
<evidence type="ECO:0000313" key="3">
    <source>
        <dbReference type="EMBL" id="MCU6677439.1"/>
    </source>
</evidence>
<keyword evidence="2" id="KW-0472">Membrane</keyword>
<dbReference type="InterPro" id="IPR007607">
    <property type="entry name" value="BacA/B"/>
</dbReference>
<keyword evidence="2" id="KW-1133">Transmembrane helix</keyword>
<keyword evidence="4" id="KW-1185">Reference proteome</keyword>
<accession>A0ABT2R994</accession>
<evidence type="ECO:0000313" key="4">
    <source>
        <dbReference type="Proteomes" id="UP001062027"/>
    </source>
</evidence>
<dbReference type="Pfam" id="PF04519">
    <property type="entry name" value="Bactofilin"/>
    <property type="match status" value="1"/>
</dbReference>
<keyword evidence="2" id="KW-0812">Transmembrane</keyword>
<sequence>MDRKYLALNSALLFWLLALVAWCSGALFLTWLFAAVSLLSFGISLLLNQVKIMFKKSKTPEAGKPELILPPVPVIEKEPTATEKHGTTVIASDVRFEGNIVSGGHVYVHGTLIGNIDSKESLIKIMRGGQVEGNITCRELIVDGKVLGQCSSDVIEICENGQVTGTLAYRTLAVKKGGLFSGQAEVLPAVAEKTNVVGLMKESAPDPLDLVPLQKL</sequence>
<evidence type="ECO:0000256" key="1">
    <source>
        <dbReference type="ARBA" id="ARBA00044755"/>
    </source>
</evidence>
<comment type="caution">
    <text evidence="3">The sequence shown here is derived from an EMBL/GenBank/DDBJ whole genome shotgun (WGS) entry which is preliminary data.</text>
</comment>
<evidence type="ECO:0000256" key="2">
    <source>
        <dbReference type="SAM" id="Phobius"/>
    </source>
</evidence>
<dbReference type="PANTHER" id="PTHR35024:SF4">
    <property type="entry name" value="POLYMER-FORMING CYTOSKELETAL PROTEIN"/>
    <property type="match status" value="1"/>
</dbReference>
<dbReference type="RefSeq" id="WP_262661709.1">
    <property type="nucleotide sequence ID" value="NZ_CAXXCF010000009.1"/>
</dbReference>
<dbReference type="Proteomes" id="UP001062027">
    <property type="component" value="Unassembled WGS sequence"/>
</dbReference>
<feature type="transmembrane region" description="Helical" evidence="2">
    <location>
        <begin position="31"/>
        <end position="48"/>
    </location>
</feature>
<gene>
    <name evidence="3" type="ORF">M8318_07130</name>
</gene>